<dbReference type="EMBL" id="JACGWN010000008">
    <property type="protein sequence ID" value="KAL0439993.1"/>
    <property type="molecule type" value="Genomic_DNA"/>
</dbReference>
<sequence>MVKSNWSFPTLGSGLCKLTEKLRCLKHCLKHWNKTVFGDIFCNLRRAEDAVKQAERAFDALPNDENLIAMNQCTAEWQRALLIEEDYWRQEAASKWQTSPEEVRRVVFDMSVHSVAGLDGFNGFFYQRCWDIIQEDVIDAVKDFLSGTSLPISVTATSIALIPKVKNPSQWSEYRRISFAIPPTRSSLSSLMIGLNSSCLHLLFLIKAALSLNNRLGIIFFWIRKSCILSQPTKKNGTLLSNWLALANIM</sequence>
<name>A0AAW2WE63_9LAMI</name>
<reference evidence="1" key="1">
    <citation type="submission" date="2020-06" db="EMBL/GenBank/DDBJ databases">
        <authorList>
            <person name="Li T."/>
            <person name="Hu X."/>
            <person name="Zhang T."/>
            <person name="Song X."/>
            <person name="Zhang H."/>
            <person name="Dai N."/>
            <person name="Sheng W."/>
            <person name="Hou X."/>
            <person name="Wei L."/>
        </authorList>
    </citation>
    <scope>NUCLEOTIDE SEQUENCE</scope>
    <source>
        <strain evidence="1">KEN1</strain>
        <tissue evidence="1">Leaf</tissue>
    </source>
</reference>
<proteinExistence type="predicted"/>
<gene>
    <name evidence="1" type="ORF">Slati_2482300</name>
</gene>
<comment type="caution">
    <text evidence="1">The sequence shown here is derived from an EMBL/GenBank/DDBJ whole genome shotgun (WGS) entry which is preliminary data.</text>
</comment>
<protein>
    <submittedName>
        <fullName evidence="1">Uncharacterized protein</fullName>
    </submittedName>
</protein>
<accession>A0AAW2WE63</accession>
<dbReference type="AlphaFoldDB" id="A0AAW2WE63"/>
<evidence type="ECO:0000313" key="1">
    <source>
        <dbReference type="EMBL" id="KAL0439993.1"/>
    </source>
</evidence>
<organism evidence="1">
    <name type="scientific">Sesamum latifolium</name>
    <dbReference type="NCBI Taxonomy" id="2727402"/>
    <lineage>
        <taxon>Eukaryota</taxon>
        <taxon>Viridiplantae</taxon>
        <taxon>Streptophyta</taxon>
        <taxon>Embryophyta</taxon>
        <taxon>Tracheophyta</taxon>
        <taxon>Spermatophyta</taxon>
        <taxon>Magnoliopsida</taxon>
        <taxon>eudicotyledons</taxon>
        <taxon>Gunneridae</taxon>
        <taxon>Pentapetalae</taxon>
        <taxon>asterids</taxon>
        <taxon>lamiids</taxon>
        <taxon>Lamiales</taxon>
        <taxon>Pedaliaceae</taxon>
        <taxon>Sesamum</taxon>
    </lineage>
</organism>
<reference evidence="1" key="2">
    <citation type="journal article" date="2024" name="Plant">
        <title>Genomic evolution and insights into agronomic trait innovations of Sesamum species.</title>
        <authorList>
            <person name="Miao H."/>
            <person name="Wang L."/>
            <person name="Qu L."/>
            <person name="Liu H."/>
            <person name="Sun Y."/>
            <person name="Le M."/>
            <person name="Wang Q."/>
            <person name="Wei S."/>
            <person name="Zheng Y."/>
            <person name="Lin W."/>
            <person name="Duan Y."/>
            <person name="Cao H."/>
            <person name="Xiong S."/>
            <person name="Wang X."/>
            <person name="Wei L."/>
            <person name="Li C."/>
            <person name="Ma Q."/>
            <person name="Ju M."/>
            <person name="Zhao R."/>
            <person name="Li G."/>
            <person name="Mu C."/>
            <person name="Tian Q."/>
            <person name="Mei H."/>
            <person name="Zhang T."/>
            <person name="Gao T."/>
            <person name="Zhang H."/>
        </authorList>
    </citation>
    <scope>NUCLEOTIDE SEQUENCE</scope>
    <source>
        <strain evidence="1">KEN1</strain>
    </source>
</reference>